<accession>C1EA61</accession>
<keyword evidence="4" id="KW-0158">Chromosome</keyword>
<dbReference type="Gene3D" id="6.10.250.1900">
    <property type="match status" value="1"/>
</dbReference>
<proteinExistence type="inferred from homology"/>
<dbReference type="AlphaFoldDB" id="C1EA61"/>
<dbReference type="OMA" id="KRCGEIM"/>
<feature type="region of interest" description="Disordered" evidence="10">
    <location>
        <begin position="140"/>
        <end position="338"/>
    </location>
</feature>
<feature type="domain" description="Borealin N-terminal" evidence="11">
    <location>
        <begin position="64"/>
        <end position="112"/>
    </location>
</feature>
<dbReference type="RefSeq" id="XP_002503544.1">
    <property type="nucleotide sequence ID" value="XM_002503498.1"/>
</dbReference>
<evidence type="ECO:0000259" key="11">
    <source>
        <dbReference type="Pfam" id="PF10444"/>
    </source>
</evidence>
<gene>
    <name evidence="12" type="ORF">MICPUN_101415</name>
</gene>
<keyword evidence="7" id="KW-0539">Nucleus</keyword>
<keyword evidence="13" id="KW-1185">Reference proteome</keyword>
<evidence type="ECO:0000313" key="12">
    <source>
        <dbReference type="EMBL" id="ACO64802.1"/>
    </source>
</evidence>
<keyword evidence="8" id="KW-0131">Cell cycle</keyword>
<evidence type="ECO:0000256" key="2">
    <source>
        <dbReference type="ARBA" id="ARBA00004584"/>
    </source>
</evidence>
<feature type="compositionally biased region" description="Gly residues" evidence="10">
    <location>
        <begin position="317"/>
        <end position="336"/>
    </location>
</feature>
<dbReference type="GeneID" id="8245182"/>
<evidence type="ECO:0000256" key="10">
    <source>
        <dbReference type="SAM" id="MobiDB-lite"/>
    </source>
</evidence>
<dbReference type="GO" id="GO:0005634">
    <property type="term" value="C:nucleus"/>
    <property type="evidence" value="ECO:0007669"/>
    <property type="project" value="UniProtKB-SubCell"/>
</dbReference>
<evidence type="ECO:0000256" key="1">
    <source>
        <dbReference type="ARBA" id="ARBA00004123"/>
    </source>
</evidence>
<dbReference type="OrthoDB" id="2392550at2759"/>
<evidence type="ECO:0000256" key="9">
    <source>
        <dbReference type="ARBA" id="ARBA00023328"/>
    </source>
</evidence>
<comment type="similarity">
    <text evidence="3">Belongs to the borealin family.</text>
</comment>
<feature type="region of interest" description="Disordered" evidence="10">
    <location>
        <begin position="1"/>
        <end position="29"/>
    </location>
</feature>
<dbReference type="InterPro" id="IPR018851">
    <property type="entry name" value="Borealin_N"/>
</dbReference>
<evidence type="ECO:0000256" key="5">
    <source>
        <dbReference type="ARBA" id="ARBA00022618"/>
    </source>
</evidence>
<reference evidence="12 13" key="1">
    <citation type="journal article" date="2009" name="Science">
        <title>Green evolution and dynamic adaptations revealed by genomes of the marine picoeukaryotes Micromonas.</title>
        <authorList>
            <person name="Worden A.Z."/>
            <person name="Lee J.H."/>
            <person name="Mock T."/>
            <person name="Rouze P."/>
            <person name="Simmons M.P."/>
            <person name="Aerts A.L."/>
            <person name="Allen A.E."/>
            <person name="Cuvelier M.L."/>
            <person name="Derelle E."/>
            <person name="Everett M.V."/>
            <person name="Foulon E."/>
            <person name="Grimwood J."/>
            <person name="Gundlach H."/>
            <person name="Henrissat B."/>
            <person name="Napoli C."/>
            <person name="McDonald S.M."/>
            <person name="Parker M.S."/>
            <person name="Rombauts S."/>
            <person name="Salamov A."/>
            <person name="Von Dassow P."/>
            <person name="Badger J.H."/>
            <person name="Coutinho P.M."/>
            <person name="Demir E."/>
            <person name="Dubchak I."/>
            <person name="Gentemann C."/>
            <person name="Eikrem W."/>
            <person name="Gready J.E."/>
            <person name="John U."/>
            <person name="Lanier W."/>
            <person name="Lindquist E.A."/>
            <person name="Lucas S."/>
            <person name="Mayer K.F."/>
            <person name="Moreau H."/>
            <person name="Not F."/>
            <person name="Otillar R."/>
            <person name="Panaud O."/>
            <person name="Pangilinan J."/>
            <person name="Paulsen I."/>
            <person name="Piegu B."/>
            <person name="Poliakov A."/>
            <person name="Robbens S."/>
            <person name="Schmutz J."/>
            <person name="Toulza E."/>
            <person name="Wyss T."/>
            <person name="Zelensky A."/>
            <person name="Zhou K."/>
            <person name="Armbrust E.V."/>
            <person name="Bhattacharya D."/>
            <person name="Goodenough U.W."/>
            <person name="Van de Peer Y."/>
            <person name="Grigoriev I.V."/>
        </authorList>
    </citation>
    <scope>NUCLEOTIDE SEQUENCE [LARGE SCALE GENOMIC DNA]</scope>
    <source>
        <strain evidence="13">RCC299 / NOUM17</strain>
    </source>
</reference>
<dbReference type="GO" id="GO:0051301">
    <property type="term" value="P:cell division"/>
    <property type="evidence" value="ECO:0007669"/>
    <property type="project" value="UniProtKB-KW"/>
</dbReference>
<name>C1EA61_MICCC</name>
<organism evidence="12 13">
    <name type="scientific">Micromonas commoda (strain RCC299 / NOUM17 / CCMP2709)</name>
    <name type="common">Picoplanktonic green alga</name>
    <dbReference type="NCBI Taxonomy" id="296587"/>
    <lineage>
        <taxon>Eukaryota</taxon>
        <taxon>Viridiplantae</taxon>
        <taxon>Chlorophyta</taxon>
        <taxon>Mamiellophyceae</taxon>
        <taxon>Mamiellales</taxon>
        <taxon>Mamiellaceae</taxon>
        <taxon>Micromonas</taxon>
    </lineage>
</organism>
<sequence length="392" mass="40228">MPRATRARAAKGALREKTDGETNVVSPSPDAKAVGAVKAVAAAATDAAEAVEEEWSMEREFREIDEELDKRCGEIMKNAEDFVVMIRKQLKKEIVKIPKKIRSMSLKEFFEKYGDDLGEEMLTDVKVRLGLLPPDAARCLAPPPASPAKPVGDGETNPAPMPPPPPKTAPPPPASTAPKPHASMPPPLPVFNAKDAAGDAAVAATPAGKRAKTGGLSDDVGGSFAVPSTPKGAGVAGITRTNAGGPKIAVAQTPGTKRRVKRGEMLYSANGSPLGAVDGGASDEESPVVGAAPPPSAVKKITMSVRKRAREEDAARGDGGTGGMGGGGEGVGGGEDFAGLVIQTDDGSEIDLGALDADPDKEGAEKALGVLQNLQANVAAMMAKLQGKQQQE</sequence>
<dbReference type="PANTHER" id="PTHR16040:SF7">
    <property type="entry name" value="AUSTRALIN, ISOFORM A-RELATED"/>
    <property type="match status" value="1"/>
</dbReference>
<keyword evidence="5" id="KW-0132">Cell division</keyword>
<keyword evidence="9" id="KW-0137">Centromere</keyword>
<evidence type="ECO:0000256" key="7">
    <source>
        <dbReference type="ARBA" id="ARBA00023242"/>
    </source>
</evidence>
<evidence type="ECO:0000256" key="4">
    <source>
        <dbReference type="ARBA" id="ARBA00022454"/>
    </source>
</evidence>
<keyword evidence="6" id="KW-0498">Mitosis</keyword>
<comment type="subcellular location">
    <subcellularLocation>
        <location evidence="2">Chromosome</location>
        <location evidence="2">Centromere</location>
    </subcellularLocation>
    <subcellularLocation>
        <location evidence="1">Nucleus</location>
    </subcellularLocation>
</comment>
<evidence type="ECO:0000256" key="3">
    <source>
        <dbReference type="ARBA" id="ARBA00009914"/>
    </source>
</evidence>
<dbReference type="InParanoid" id="C1EA61"/>
<protein>
    <recommendedName>
        <fullName evidence="11">Borealin N-terminal domain-containing protein</fullName>
    </recommendedName>
</protein>
<dbReference type="Proteomes" id="UP000002009">
    <property type="component" value="Chromosome 7"/>
</dbReference>
<dbReference type="EMBL" id="CP001328">
    <property type="protein sequence ID" value="ACO64802.1"/>
    <property type="molecule type" value="Genomic_DNA"/>
</dbReference>
<dbReference type="KEGG" id="mis:MICPUN_101415"/>
<dbReference type="Pfam" id="PF10444">
    <property type="entry name" value="Nbl1_Borealin_N"/>
    <property type="match status" value="1"/>
</dbReference>
<dbReference type="PANTHER" id="PTHR16040">
    <property type="entry name" value="AUSTRALIN, ISOFORM A-RELATED"/>
    <property type="match status" value="1"/>
</dbReference>
<feature type="compositionally biased region" description="Pro residues" evidence="10">
    <location>
        <begin position="159"/>
        <end position="175"/>
    </location>
</feature>
<dbReference type="GO" id="GO:0000775">
    <property type="term" value="C:chromosome, centromeric region"/>
    <property type="evidence" value="ECO:0007669"/>
    <property type="project" value="UniProtKB-SubCell"/>
</dbReference>
<evidence type="ECO:0000313" key="13">
    <source>
        <dbReference type="Proteomes" id="UP000002009"/>
    </source>
</evidence>
<feature type="compositionally biased region" description="Low complexity" evidence="10">
    <location>
        <begin position="193"/>
        <end position="208"/>
    </location>
</feature>
<evidence type="ECO:0000256" key="6">
    <source>
        <dbReference type="ARBA" id="ARBA00022776"/>
    </source>
</evidence>
<evidence type="ECO:0000256" key="8">
    <source>
        <dbReference type="ARBA" id="ARBA00023306"/>
    </source>
</evidence>
<dbReference type="InterPro" id="IPR018867">
    <property type="entry name" value="Cell_div_borealin"/>
</dbReference>